<dbReference type="AlphaFoldDB" id="A0A139A3M3"/>
<protein>
    <submittedName>
        <fullName evidence="2">Uncharacterized protein</fullName>
    </submittedName>
</protein>
<proteinExistence type="predicted"/>
<feature type="region of interest" description="Disordered" evidence="1">
    <location>
        <begin position="129"/>
        <end position="180"/>
    </location>
</feature>
<reference evidence="2 3" key="1">
    <citation type="journal article" date="2015" name="Genome Biol. Evol.">
        <title>Phylogenomic analyses indicate that early fungi evolved digesting cell walls of algal ancestors of land plants.</title>
        <authorList>
            <person name="Chang Y."/>
            <person name="Wang S."/>
            <person name="Sekimoto S."/>
            <person name="Aerts A.L."/>
            <person name="Choi C."/>
            <person name="Clum A."/>
            <person name="LaButti K.M."/>
            <person name="Lindquist E.A."/>
            <person name="Yee Ngan C."/>
            <person name="Ohm R.A."/>
            <person name="Salamov A.A."/>
            <person name="Grigoriev I.V."/>
            <person name="Spatafora J.W."/>
            <person name="Berbee M.L."/>
        </authorList>
    </citation>
    <scope>NUCLEOTIDE SEQUENCE [LARGE SCALE GENOMIC DNA]</scope>
    <source>
        <strain evidence="2 3">JEL478</strain>
    </source>
</reference>
<sequence length="420" mass="45777">MHSSTEDFEQVPLSPPLAPLAGSLGDELLPSCARSNIVRSHDVGSLSALYKSGTLRAFRETRYYVPAADALNEVVDVGTLPLGGGFGTGGSTGQMEKRLQQTLNSDTQVAIGLARGGVVQGDGEDNVMTPSVPSNSSNVLQAPSTPTMRKNLSGRHNRLQSKRSSVVTQPTHEHNNIGLRSLGDAPISITQVQSTRSSLQESATFASLSLRRSPRTTGRAMLGQKRTPDTSVNLSAPASPSRSTNTSDCPSNALSSPPISASMIIQEVKLVDAEALPTDTPRVDFNTSHNVAVEVNGNTGMGPEDETLSLWQAERRQTDCESAVDPKSSAVMMLMLKSQPLMRRWGLSLSMHSRVHQSSYSMTLMMTAWRHPLRKLRLGRLAYCLRWTPTLIRRLIPRLSRAMDPSRPNLRISRELWKKM</sequence>
<evidence type="ECO:0000313" key="3">
    <source>
        <dbReference type="Proteomes" id="UP000070544"/>
    </source>
</evidence>
<feature type="compositionally biased region" description="Polar residues" evidence="1">
    <location>
        <begin position="229"/>
        <end position="258"/>
    </location>
</feature>
<feature type="compositionally biased region" description="Polar residues" evidence="1">
    <location>
        <begin position="193"/>
        <end position="207"/>
    </location>
</feature>
<dbReference type="Proteomes" id="UP000070544">
    <property type="component" value="Unassembled WGS sequence"/>
</dbReference>
<gene>
    <name evidence="2" type="ORF">M427DRAFT_439501</name>
</gene>
<feature type="region of interest" description="Disordered" evidence="1">
    <location>
        <begin position="193"/>
        <end position="258"/>
    </location>
</feature>
<feature type="compositionally biased region" description="Basic residues" evidence="1">
    <location>
        <begin position="152"/>
        <end position="161"/>
    </location>
</feature>
<feature type="compositionally biased region" description="Polar residues" evidence="1">
    <location>
        <begin position="129"/>
        <end position="150"/>
    </location>
</feature>
<evidence type="ECO:0000256" key="1">
    <source>
        <dbReference type="SAM" id="MobiDB-lite"/>
    </source>
</evidence>
<accession>A0A139A3M3</accession>
<name>A0A139A3M3_GONPJ</name>
<evidence type="ECO:0000313" key="2">
    <source>
        <dbReference type="EMBL" id="KXS11380.1"/>
    </source>
</evidence>
<organism evidence="2 3">
    <name type="scientific">Gonapodya prolifera (strain JEL478)</name>
    <name type="common">Monoblepharis prolifera</name>
    <dbReference type="NCBI Taxonomy" id="1344416"/>
    <lineage>
        <taxon>Eukaryota</taxon>
        <taxon>Fungi</taxon>
        <taxon>Fungi incertae sedis</taxon>
        <taxon>Chytridiomycota</taxon>
        <taxon>Chytridiomycota incertae sedis</taxon>
        <taxon>Monoblepharidomycetes</taxon>
        <taxon>Monoblepharidales</taxon>
        <taxon>Gonapodyaceae</taxon>
        <taxon>Gonapodya</taxon>
    </lineage>
</organism>
<dbReference type="EMBL" id="KQ965803">
    <property type="protein sequence ID" value="KXS11380.1"/>
    <property type="molecule type" value="Genomic_DNA"/>
</dbReference>
<keyword evidence="3" id="KW-1185">Reference proteome</keyword>